<dbReference type="NCBIfam" id="NF010191">
    <property type="entry name" value="PRK13670.1"/>
    <property type="match status" value="1"/>
</dbReference>
<dbReference type="GO" id="GO:0016879">
    <property type="term" value="F:ligase activity, forming carbon-nitrogen bonds"/>
    <property type="evidence" value="ECO:0007669"/>
    <property type="project" value="UniProtKB-UniRule"/>
</dbReference>
<dbReference type="Proteomes" id="UP000662088">
    <property type="component" value="Unassembled WGS sequence"/>
</dbReference>
<dbReference type="InterPro" id="IPR014729">
    <property type="entry name" value="Rossmann-like_a/b/a_fold"/>
</dbReference>
<dbReference type="SUPFAM" id="SSF52374">
    <property type="entry name" value="Nucleotidylyl transferase"/>
    <property type="match status" value="1"/>
</dbReference>
<dbReference type="GO" id="GO:0006400">
    <property type="term" value="P:tRNA modification"/>
    <property type="evidence" value="ECO:0007669"/>
    <property type="project" value="UniProtKB-UniRule"/>
</dbReference>
<evidence type="ECO:0000256" key="2">
    <source>
        <dbReference type="HAMAP-Rule" id="MF_01539"/>
    </source>
</evidence>
<keyword evidence="2" id="KW-0820">tRNA-binding</keyword>
<dbReference type="InterPro" id="IPR008513">
    <property type="entry name" value="tRNA(Met)_cyd_acetate_ligase"/>
</dbReference>
<comment type="function">
    <text evidence="2">Catalyzes the formation of N(4)-acetylcytidine (ac(4)C) at the wobble position of elongator tRNA(Met), using acetate and ATP as substrates. First activates an acetate ion to form acetyladenylate (Ac-AMP) and then transfers the acetyl group to tRNA to form ac(4)C34.</text>
</comment>
<comment type="caution">
    <text evidence="3">The sequence shown here is derived from an EMBL/GenBank/DDBJ whole genome shotgun (WGS) entry which is preliminary data.</text>
</comment>
<dbReference type="HAMAP" id="MF_01539">
    <property type="entry name" value="TmcAL"/>
    <property type="match status" value="1"/>
</dbReference>
<comment type="catalytic activity">
    <reaction evidence="2">
        <text>cytidine(34) in elongator tRNA(Met) + acetate + ATP = N(4)-acetylcytidine(34) in elongator tRNA(Met) + AMP + diphosphate</text>
        <dbReference type="Rhea" id="RHEA:58144"/>
        <dbReference type="Rhea" id="RHEA-COMP:10693"/>
        <dbReference type="Rhea" id="RHEA-COMP:10694"/>
        <dbReference type="ChEBI" id="CHEBI:30089"/>
        <dbReference type="ChEBI" id="CHEBI:30616"/>
        <dbReference type="ChEBI" id="CHEBI:33019"/>
        <dbReference type="ChEBI" id="CHEBI:74900"/>
        <dbReference type="ChEBI" id="CHEBI:82748"/>
        <dbReference type="ChEBI" id="CHEBI:456215"/>
    </reaction>
</comment>
<keyword evidence="2" id="KW-0067">ATP-binding</keyword>
<dbReference type="GO" id="GO:0005737">
    <property type="term" value="C:cytoplasm"/>
    <property type="evidence" value="ECO:0007669"/>
    <property type="project" value="UniProtKB-SubCell"/>
</dbReference>
<feature type="binding site" evidence="2">
    <location>
        <begin position="7"/>
        <end position="20"/>
    </location>
    <ligand>
        <name>ATP</name>
        <dbReference type="ChEBI" id="CHEBI:30616"/>
    </ligand>
</feature>
<evidence type="ECO:0000313" key="4">
    <source>
        <dbReference type="Proteomes" id="UP000662088"/>
    </source>
</evidence>
<dbReference type="Gene3D" id="3.40.50.620">
    <property type="entry name" value="HUPs"/>
    <property type="match status" value="1"/>
</dbReference>
<feature type="binding site" evidence="2">
    <location>
        <position position="102"/>
    </location>
    <ligand>
        <name>ATP</name>
        <dbReference type="ChEBI" id="CHEBI:30616"/>
    </ligand>
</feature>
<comment type="similarity">
    <text evidence="2">Belongs to the TmcAL family.</text>
</comment>
<protein>
    <recommendedName>
        <fullName evidence="2">tRNA(Met) cytidine acetate ligase</fullName>
        <ecNumber evidence="2">6.3.4.-</ecNumber>
    </recommendedName>
</protein>
<comment type="caution">
    <text evidence="2">Lacks conserved residue(s) required for the propagation of feature annotation.</text>
</comment>
<keyword evidence="2" id="KW-0963">Cytoplasm</keyword>
<dbReference type="GO" id="GO:0016740">
    <property type="term" value="F:transferase activity"/>
    <property type="evidence" value="ECO:0007669"/>
    <property type="project" value="UniProtKB-KW"/>
</dbReference>
<dbReference type="RefSeq" id="WP_022212309.1">
    <property type="nucleotide sequence ID" value="NZ_JACOOQ010000007.1"/>
</dbReference>
<dbReference type="EMBL" id="JACOOQ010000007">
    <property type="protein sequence ID" value="MBC5639904.1"/>
    <property type="molecule type" value="Genomic_DNA"/>
</dbReference>
<dbReference type="PANTHER" id="PTHR37825:SF1">
    <property type="entry name" value="TRNA(MET) CYTIDINE ACETATE LIGASE"/>
    <property type="match status" value="1"/>
</dbReference>
<sequence>MNITGIITEYNPFHNGHMHHLQECKKNTKCDGVICIMSGNFMQRGGPAIIDKWKRAQMAIENGVDLVIELPTYYAVSSAEFFAYGSVSILNSLEIVNNLFFGSECGDIKSLTKIAQTLVEEPWEFKEILKRNINSGLTFAKARELALIEFTNDNYIENIISSSNNILGIEYIKAILKLNSPIVPFTLKREGSSYNDKLLSTSFSSATSIREALKNKNDITFIKDAMPEKSFNILRELKNSNYPFTFEESMFQYIKYLITTNCINFNNISEIKEGIDKKISKEIENSTSLDDLILNIKSKRYTYTKIARILTQIYIGFYKEDYSKMNLEKYHYVRVLAFNKKGREILSLIKKKSSIPLITKLPKNTENPLLKLDIAATKAYSILNSKLKANSDYLISPIIK</sequence>
<keyword evidence="4" id="KW-1185">Reference proteome</keyword>
<dbReference type="AlphaFoldDB" id="A0A8I0ACH5"/>
<evidence type="ECO:0000313" key="3">
    <source>
        <dbReference type="EMBL" id="MBC5639904.1"/>
    </source>
</evidence>
<keyword evidence="3" id="KW-0808">Transferase</keyword>
<keyword evidence="2" id="KW-0547">Nucleotide-binding</keyword>
<keyword evidence="2" id="KW-0694">RNA-binding</keyword>
<dbReference type="PANTHER" id="PTHR37825">
    <property type="entry name" value="TRNA(MET) CYTIDINE ACETATE LIGASE"/>
    <property type="match status" value="1"/>
</dbReference>
<feature type="binding site" evidence="2">
    <location>
        <position position="189"/>
    </location>
    <ligand>
        <name>ATP</name>
        <dbReference type="ChEBI" id="CHEBI:30616"/>
    </ligand>
</feature>
<proteinExistence type="inferred from homology"/>
<evidence type="ECO:0000256" key="1">
    <source>
        <dbReference type="ARBA" id="ARBA00022694"/>
    </source>
</evidence>
<feature type="binding site" evidence="2">
    <location>
        <position position="164"/>
    </location>
    <ligand>
        <name>ATP</name>
        <dbReference type="ChEBI" id="CHEBI:30616"/>
    </ligand>
</feature>
<name>A0A8I0ACH5_9CLOT</name>
<dbReference type="GO" id="GO:0000049">
    <property type="term" value="F:tRNA binding"/>
    <property type="evidence" value="ECO:0007669"/>
    <property type="project" value="UniProtKB-KW"/>
</dbReference>
<dbReference type="EC" id="6.3.4.-" evidence="2"/>
<accession>A0A8I0ACH5</accession>
<comment type="subcellular location">
    <subcellularLocation>
        <location evidence="2">Cytoplasm</location>
    </subcellularLocation>
</comment>
<organism evidence="3 4">
    <name type="scientific">Clostridium lentum</name>
    <dbReference type="NCBI Taxonomy" id="2763037"/>
    <lineage>
        <taxon>Bacteria</taxon>
        <taxon>Bacillati</taxon>
        <taxon>Bacillota</taxon>
        <taxon>Clostridia</taxon>
        <taxon>Eubacteriales</taxon>
        <taxon>Clostridiaceae</taxon>
        <taxon>Clostridium</taxon>
    </lineage>
</organism>
<dbReference type="GO" id="GO:0005524">
    <property type="term" value="F:ATP binding"/>
    <property type="evidence" value="ECO:0007669"/>
    <property type="project" value="UniProtKB-KW"/>
</dbReference>
<gene>
    <name evidence="2" type="primary">tmcAL</name>
    <name evidence="3" type="ORF">H8R92_05560</name>
</gene>
<keyword evidence="1 2" id="KW-0819">tRNA processing</keyword>
<dbReference type="Pfam" id="PF05636">
    <property type="entry name" value="HIGH_NTase1"/>
    <property type="match status" value="1"/>
</dbReference>
<reference evidence="3" key="1">
    <citation type="submission" date="2020-08" db="EMBL/GenBank/DDBJ databases">
        <title>Genome public.</title>
        <authorList>
            <person name="Liu C."/>
            <person name="Sun Q."/>
        </authorList>
    </citation>
    <scope>NUCLEOTIDE SEQUENCE</scope>
    <source>
        <strain evidence="3">NSJ-42</strain>
    </source>
</reference>
<keyword evidence="2" id="KW-0436">Ligase</keyword>